<dbReference type="PANTHER" id="PTHR12035:SF128">
    <property type="entry name" value="BRANCHED CHAIN KETO ACID DEHYDROGENASE E1 SUBUNIT BETA,-LIKE-RELATED"/>
    <property type="match status" value="1"/>
</dbReference>
<keyword evidence="10" id="KW-1185">Reference proteome</keyword>
<accession>A0AAV1MWP0</accession>
<evidence type="ECO:0000256" key="4">
    <source>
        <dbReference type="ARBA" id="ARBA00023136"/>
    </source>
</evidence>
<gene>
    <name evidence="9" type="ORF">FSCOSCO3_A017030</name>
</gene>
<keyword evidence="7" id="KW-0732">Signal</keyword>
<evidence type="ECO:0000256" key="3">
    <source>
        <dbReference type="ARBA" id="ARBA00022989"/>
    </source>
</evidence>
<dbReference type="Proteomes" id="UP001314229">
    <property type="component" value="Unassembled WGS sequence"/>
</dbReference>
<feature type="domain" description="Ig-like" evidence="8">
    <location>
        <begin position="142"/>
        <end position="235"/>
    </location>
</feature>
<keyword evidence="5" id="KW-0393">Immunoglobulin domain</keyword>
<evidence type="ECO:0000256" key="1">
    <source>
        <dbReference type="ARBA" id="ARBA00004167"/>
    </source>
</evidence>
<evidence type="ECO:0000256" key="7">
    <source>
        <dbReference type="SAM" id="SignalP"/>
    </source>
</evidence>
<dbReference type="PANTHER" id="PTHR12035">
    <property type="entry name" value="SIALIC ACID BINDING IMMUNOGLOBULIN-LIKE LECTIN"/>
    <property type="match status" value="1"/>
</dbReference>
<dbReference type="GO" id="GO:0005886">
    <property type="term" value="C:plasma membrane"/>
    <property type="evidence" value="ECO:0007669"/>
    <property type="project" value="TreeGrafter"/>
</dbReference>
<dbReference type="SUPFAM" id="SSF48726">
    <property type="entry name" value="Immunoglobulin"/>
    <property type="match status" value="2"/>
</dbReference>
<comment type="subcellular location">
    <subcellularLocation>
        <location evidence="1">Membrane</location>
        <topology evidence="1">Single-pass membrane protein</topology>
    </subcellularLocation>
</comment>
<dbReference type="AlphaFoldDB" id="A0AAV1MWP0"/>
<comment type="caution">
    <text evidence="9">The sequence shown here is derived from an EMBL/GenBank/DDBJ whole genome shotgun (WGS) entry which is preliminary data.</text>
</comment>
<dbReference type="PROSITE" id="PS50835">
    <property type="entry name" value="IG_LIKE"/>
    <property type="match status" value="1"/>
</dbReference>
<dbReference type="InterPro" id="IPR013151">
    <property type="entry name" value="Immunoglobulin_dom"/>
</dbReference>
<dbReference type="InterPro" id="IPR007110">
    <property type="entry name" value="Ig-like_dom"/>
</dbReference>
<proteinExistence type="predicted"/>
<dbReference type="InterPro" id="IPR036179">
    <property type="entry name" value="Ig-like_dom_sf"/>
</dbReference>
<name>A0AAV1MWP0_SCOSC</name>
<dbReference type="Gene3D" id="2.60.40.10">
    <property type="entry name" value="Immunoglobulins"/>
    <property type="match status" value="2"/>
</dbReference>
<reference evidence="9 10" key="1">
    <citation type="submission" date="2024-01" db="EMBL/GenBank/DDBJ databases">
        <authorList>
            <person name="Alioto T."/>
            <person name="Alioto T."/>
            <person name="Gomez Garrido J."/>
        </authorList>
    </citation>
    <scope>NUCLEOTIDE SEQUENCE [LARGE SCALE GENOMIC DNA]</scope>
</reference>
<sequence length="406" mass="46450">MFLQSHSIMTLLLLILSLFLKSSSCQLQCSKEILDDKEFSISMTDHTTAESGDCIWIPFNLTFPKNKVTPPYKKIWFKEDPQTNVDIQVVDNMKLESKNTFRINGLPRGEYEYGFKLEWGCNQTYIFPKRLRIYVSELTRKPIVRAYPMKEGQAATLTCRAYRLCSGRSKVHWKWTKADGQSTVQHDYDYDFHFHFQRGREISRFHLTPKADDHNTNITCVAEYNYSIVTERTVTLTVEFPPQILNGSQCVVEGKLLVCVCISRGNPLPPITWPFASLTEYSVISSSSIQTVNSTFTMPAADYLNSTVKCISSNGLGQAEIVIPIQNYTEKYGLDGSQRFDANLPWITAVSFSLNLILLTSLIICAYKRYKNMQKVPCDREENNTYASLKKADVQEEYTTISPKPK</sequence>
<dbReference type="GO" id="GO:0033691">
    <property type="term" value="F:sialic acid binding"/>
    <property type="evidence" value="ECO:0007669"/>
    <property type="project" value="TreeGrafter"/>
</dbReference>
<dbReference type="GO" id="GO:0007155">
    <property type="term" value="P:cell adhesion"/>
    <property type="evidence" value="ECO:0007669"/>
    <property type="project" value="TreeGrafter"/>
</dbReference>
<evidence type="ECO:0000313" key="10">
    <source>
        <dbReference type="Proteomes" id="UP001314229"/>
    </source>
</evidence>
<feature type="chain" id="PRO_5043920340" evidence="7">
    <location>
        <begin position="25"/>
        <end position="406"/>
    </location>
</feature>
<dbReference type="InterPro" id="IPR013783">
    <property type="entry name" value="Ig-like_fold"/>
</dbReference>
<evidence type="ECO:0000256" key="2">
    <source>
        <dbReference type="ARBA" id="ARBA00022692"/>
    </source>
</evidence>
<keyword evidence="2 6" id="KW-0812">Transmembrane</keyword>
<feature type="signal peptide" evidence="7">
    <location>
        <begin position="1"/>
        <end position="24"/>
    </location>
</feature>
<dbReference type="InterPro" id="IPR051036">
    <property type="entry name" value="SIGLEC"/>
</dbReference>
<dbReference type="EMBL" id="CAWUFR010000005">
    <property type="protein sequence ID" value="CAK6950896.1"/>
    <property type="molecule type" value="Genomic_DNA"/>
</dbReference>
<organism evidence="9 10">
    <name type="scientific">Scomber scombrus</name>
    <name type="common">Atlantic mackerel</name>
    <name type="synonym">Scomber vernalis</name>
    <dbReference type="NCBI Taxonomy" id="13677"/>
    <lineage>
        <taxon>Eukaryota</taxon>
        <taxon>Metazoa</taxon>
        <taxon>Chordata</taxon>
        <taxon>Craniata</taxon>
        <taxon>Vertebrata</taxon>
        <taxon>Euteleostomi</taxon>
        <taxon>Actinopterygii</taxon>
        <taxon>Neopterygii</taxon>
        <taxon>Teleostei</taxon>
        <taxon>Neoteleostei</taxon>
        <taxon>Acanthomorphata</taxon>
        <taxon>Pelagiaria</taxon>
        <taxon>Scombriformes</taxon>
        <taxon>Scombridae</taxon>
        <taxon>Scomber</taxon>
    </lineage>
</organism>
<evidence type="ECO:0000313" key="9">
    <source>
        <dbReference type="EMBL" id="CAK6950896.1"/>
    </source>
</evidence>
<keyword evidence="4 6" id="KW-0472">Membrane</keyword>
<dbReference type="Pfam" id="PF00047">
    <property type="entry name" value="ig"/>
    <property type="match status" value="1"/>
</dbReference>
<keyword evidence="3 6" id="KW-1133">Transmembrane helix</keyword>
<protein>
    <submittedName>
        <fullName evidence="9">Sialic acid-binding Ig-like lectin 5</fullName>
    </submittedName>
</protein>
<evidence type="ECO:0000259" key="8">
    <source>
        <dbReference type="PROSITE" id="PS50835"/>
    </source>
</evidence>
<evidence type="ECO:0000256" key="6">
    <source>
        <dbReference type="SAM" id="Phobius"/>
    </source>
</evidence>
<evidence type="ECO:0000256" key="5">
    <source>
        <dbReference type="ARBA" id="ARBA00023319"/>
    </source>
</evidence>
<feature type="transmembrane region" description="Helical" evidence="6">
    <location>
        <begin position="344"/>
        <end position="367"/>
    </location>
</feature>